<evidence type="ECO:0000313" key="1">
    <source>
        <dbReference type="EMBL" id="KAI5683287.1"/>
    </source>
</evidence>
<comment type="caution">
    <text evidence="1">The sequence shown here is derived from an EMBL/GenBank/DDBJ whole genome shotgun (WGS) entry which is preliminary data.</text>
</comment>
<reference evidence="2" key="1">
    <citation type="journal article" date="2023" name="Nat. Plants">
        <title>Single-cell RNA sequencing provides a high-resolution roadmap for understanding the multicellular compartmentation of specialized metabolism.</title>
        <authorList>
            <person name="Sun S."/>
            <person name="Shen X."/>
            <person name="Li Y."/>
            <person name="Li Y."/>
            <person name="Wang S."/>
            <person name="Li R."/>
            <person name="Zhang H."/>
            <person name="Shen G."/>
            <person name="Guo B."/>
            <person name="Wei J."/>
            <person name="Xu J."/>
            <person name="St-Pierre B."/>
            <person name="Chen S."/>
            <person name="Sun C."/>
        </authorList>
    </citation>
    <scope>NUCLEOTIDE SEQUENCE [LARGE SCALE GENOMIC DNA]</scope>
</reference>
<keyword evidence="2" id="KW-1185">Reference proteome</keyword>
<sequence>MAFSSSSSTIKVVLQSIDGKTFEVDKAVTKQSVTIEQLIEDRLIEPVLRSSLMFLRVVTQPPSGENDVEQKAFVSELVNDNEQTLFGLLVAVDYLEIKGLMSLACEDVLDMIKRKAFQHHTRIFLRRRGKDAKR</sequence>
<dbReference type="EMBL" id="CM044701">
    <property type="protein sequence ID" value="KAI5683287.1"/>
    <property type="molecule type" value="Genomic_DNA"/>
</dbReference>
<accession>A0ACC0CE94</accession>
<evidence type="ECO:0000313" key="2">
    <source>
        <dbReference type="Proteomes" id="UP001060085"/>
    </source>
</evidence>
<proteinExistence type="predicted"/>
<name>A0ACC0CE94_CATRO</name>
<gene>
    <name evidence="1" type="ORF">M9H77_04515</name>
</gene>
<dbReference type="Proteomes" id="UP001060085">
    <property type="component" value="Linkage Group LG01"/>
</dbReference>
<organism evidence="1 2">
    <name type="scientific">Catharanthus roseus</name>
    <name type="common">Madagascar periwinkle</name>
    <name type="synonym">Vinca rosea</name>
    <dbReference type="NCBI Taxonomy" id="4058"/>
    <lineage>
        <taxon>Eukaryota</taxon>
        <taxon>Viridiplantae</taxon>
        <taxon>Streptophyta</taxon>
        <taxon>Embryophyta</taxon>
        <taxon>Tracheophyta</taxon>
        <taxon>Spermatophyta</taxon>
        <taxon>Magnoliopsida</taxon>
        <taxon>eudicotyledons</taxon>
        <taxon>Gunneridae</taxon>
        <taxon>Pentapetalae</taxon>
        <taxon>asterids</taxon>
        <taxon>lamiids</taxon>
        <taxon>Gentianales</taxon>
        <taxon>Apocynaceae</taxon>
        <taxon>Rauvolfioideae</taxon>
        <taxon>Vinceae</taxon>
        <taxon>Catharanthinae</taxon>
        <taxon>Catharanthus</taxon>
    </lineage>
</organism>
<protein>
    <submittedName>
        <fullName evidence="1">Uncharacterized protein</fullName>
    </submittedName>
</protein>